<evidence type="ECO:0000256" key="1">
    <source>
        <dbReference type="ARBA" id="ARBA00022649"/>
    </source>
</evidence>
<accession>A0A1H8PD35</accession>
<dbReference type="Pfam" id="PF02697">
    <property type="entry name" value="VAPB_antitox"/>
    <property type="match status" value="1"/>
</dbReference>
<sequence length="80" mass="9357">MSSSIRISDETKQKLEARKREGESFDDLLDRLARTEKDVEKMGGWLDEDEAEGLEDHVAEKREELNESFEDRKARVDDRS</sequence>
<proteinExistence type="predicted"/>
<gene>
    <name evidence="3" type="ORF">SAMN05216388_101212</name>
</gene>
<organism evidence="3 4">
    <name type="scientific">Halorientalis persicus</name>
    <dbReference type="NCBI Taxonomy" id="1367881"/>
    <lineage>
        <taxon>Archaea</taxon>
        <taxon>Methanobacteriati</taxon>
        <taxon>Methanobacteriota</taxon>
        <taxon>Stenosarchaea group</taxon>
        <taxon>Halobacteria</taxon>
        <taxon>Halobacteriales</taxon>
        <taxon>Haloarculaceae</taxon>
        <taxon>Halorientalis</taxon>
    </lineage>
</organism>
<evidence type="ECO:0000313" key="4">
    <source>
        <dbReference type="Proteomes" id="UP000198775"/>
    </source>
</evidence>
<keyword evidence="1" id="KW-1277">Toxin-antitoxin system</keyword>
<feature type="compositionally biased region" description="Basic and acidic residues" evidence="2">
    <location>
        <begin position="7"/>
        <end position="21"/>
    </location>
</feature>
<dbReference type="OrthoDB" id="9187at2157"/>
<name>A0A1H8PD35_9EURY</name>
<dbReference type="InterPro" id="IPR003847">
    <property type="entry name" value="Put_antitoxin"/>
</dbReference>
<dbReference type="RefSeq" id="WP_092660906.1">
    <property type="nucleotide sequence ID" value="NZ_FOCX01000012.1"/>
</dbReference>
<evidence type="ECO:0000313" key="3">
    <source>
        <dbReference type="EMBL" id="SEO39850.1"/>
    </source>
</evidence>
<dbReference type="Proteomes" id="UP000198775">
    <property type="component" value="Unassembled WGS sequence"/>
</dbReference>
<protein>
    <submittedName>
        <fullName evidence="3">Uncharacterized ACR, COG1753</fullName>
    </submittedName>
</protein>
<reference evidence="4" key="1">
    <citation type="submission" date="2016-10" db="EMBL/GenBank/DDBJ databases">
        <authorList>
            <person name="Varghese N."/>
            <person name="Submissions S."/>
        </authorList>
    </citation>
    <scope>NUCLEOTIDE SEQUENCE [LARGE SCALE GENOMIC DNA]</scope>
    <source>
        <strain evidence="4">IBRC-M 10043</strain>
    </source>
</reference>
<dbReference type="AlphaFoldDB" id="A0A1H8PD35"/>
<keyword evidence="4" id="KW-1185">Reference proteome</keyword>
<feature type="region of interest" description="Disordered" evidence="2">
    <location>
        <begin position="61"/>
        <end position="80"/>
    </location>
</feature>
<dbReference type="EMBL" id="FOCX01000012">
    <property type="protein sequence ID" value="SEO39850.1"/>
    <property type="molecule type" value="Genomic_DNA"/>
</dbReference>
<evidence type="ECO:0000256" key="2">
    <source>
        <dbReference type="SAM" id="MobiDB-lite"/>
    </source>
</evidence>
<feature type="region of interest" description="Disordered" evidence="2">
    <location>
        <begin position="1"/>
        <end position="21"/>
    </location>
</feature>